<evidence type="ECO:0000256" key="8">
    <source>
        <dbReference type="ARBA" id="ARBA00023136"/>
    </source>
</evidence>
<sequence length="93" mass="10374">MKVAFLFIGGPEIFVILLIVVMLFGADKIPEIARGLGKGIRQVKDATNDIKKEINNSTKENGINTDFVEDINKEVTKVKENIDDLTGPIKRQF</sequence>
<accession>A0A2I2M9X6</accession>
<dbReference type="PANTHER" id="PTHR42982">
    <property type="entry name" value="SEC-INDEPENDENT PROTEIN TRANSLOCASE PROTEIN TATA"/>
    <property type="match status" value="1"/>
</dbReference>
<proteinExistence type="inferred from homology"/>
<dbReference type="AlphaFoldDB" id="A0A2I2M9X6"/>
<evidence type="ECO:0000256" key="5">
    <source>
        <dbReference type="ARBA" id="ARBA00022927"/>
    </source>
</evidence>
<comment type="similarity">
    <text evidence="9">Belongs to the TatA/E family.</text>
</comment>
<keyword evidence="3 9" id="KW-1003">Cell membrane</keyword>
<dbReference type="NCBIfam" id="TIGR01411">
    <property type="entry name" value="tatAE"/>
    <property type="match status" value="1"/>
</dbReference>
<evidence type="ECO:0000256" key="2">
    <source>
        <dbReference type="ARBA" id="ARBA00022448"/>
    </source>
</evidence>
<keyword evidence="8 9" id="KW-0472">Membrane</keyword>
<keyword evidence="5 9" id="KW-0653">Protein transport</keyword>
<comment type="function">
    <text evidence="9">Part of the twin-arginine translocation (Tat) system that transports large folded proteins containing a characteristic twin-arginine motif in their signal peptide across membranes. TatA could form the protein-conducting channel of the Tat system.</text>
</comment>
<evidence type="ECO:0000313" key="11">
    <source>
        <dbReference type="Proteomes" id="UP000490060"/>
    </source>
</evidence>
<evidence type="ECO:0000256" key="3">
    <source>
        <dbReference type="ARBA" id="ARBA00022475"/>
    </source>
</evidence>
<dbReference type="Gene3D" id="1.20.5.3310">
    <property type="match status" value="1"/>
</dbReference>
<dbReference type="Pfam" id="PF02416">
    <property type="entry name" value="TatA_B_E"/>
    <property type="match status" value="1"/>
</dbReference>
<keyword evidence="4 9" id="KW-0812">Transmembrane</keyword>
<name>A0A2I2M9X6_9FLAO</name>
<evidence type="ECO:0000256" key="7">
    <source>
        <dbReference type="ARBA" id="ARBA00023010"/>
    </source>
</evidence>
<dbReference type="EMBL" id="OENE01000025">
    <property type="protein sequence ID" value="SOU89342.1"/>
    <property type="molecule type" value="Genomic_DNA"/>
</dbReference>
<protein>
    <recommendedName>
        <fullName evidence="9">Sec-independent protein translocase protein TatA</fullName>
    </recommendedName>
</protein>
<evidence type="ECO:0000256" key="4">
    <source>
        <dbReference type="ARBA" id="ARBA00022692"/>
    </source>
</evidence>
<keyword evidence="6 9" id="KW-1133">Transmembrane helix</keyword>
<dbReference type="GO" id="GO:0033281">
    <property type="term" value="C:TAT protein transport complex"/>
    <property type="evidence" value="ECO:0007669"/>
    <property type="project" value="UniProtKB-UniRule"/>
</dbReference>
<feature type="transmembrane region" description="Helical" evidence="9">
    <location>
        <begin position="6"/>
        <end position="26"/>
    </location>
</feature>
<dbReference type="GO" id="GO:0043953">
    <property type="term" value="P:protein transport by the Tat complex"/>
    <property type="evidence" value="ECO:0007669"/>
    <property type="project" value="UniProtKB-UniRule"/>
</dbReference>
<dbReference type="InterPro" id="IPR006312">
    <property type="entry name" value="TatA/E"/>
</dbReference>
<dbReference type="GeneID" id="86819666"/>
<dbReference type="RefSeq" id="WP_058884160.1">
    <property type="nucleotide sequence ID" value="NZ_JAFMUG010000012.1"/>
</dbReference>
<keyword evidence="7 9" id="KW-0811">Translocation</keyword>
<dbReference type="Proteomes" id="UP000490060">
    <property type="component" value="Unassembled WGS sequence"/>
</dbReference>
<dbReference type="GO" id="GO:0008320">
    <property type="term" value="F:protein transmembrane transporter activity"/>
    <property type="evidence" value="ECO:0007669"/>
    <property type="project" value="UniProtKB-UniRule"/>
</dbReference>
<evidence type="ECO:0000256" key="6">
    <source>
        <dbReference type="ARBA" id="ARBA00022989"/>
    </source>
</evidence>
<reference evidence="10 11" key="1">
    <citation type="submission" date="2017-11" db="EMBL/GenBank/DDBJ databases">
        <authorList>
            <person name="Duchaud E."/>
        </authorList>
    </citation>
    <scope>NUCLEOTIDE SEQUENCE [LARGE SCALE GENOMIC DNA]</scope>
    <source>
        <strain evidence="10 11">TNO010</strain>
    </source>
</reference>
<comment type="subcellular location">
    <subcellularLocation>
        <location evidence="1 9">Cell membrane</location>
        <topology evidence="1 9">Single-pass membrane protein</topology>
    </subcellularLocation>
</comment>
<evidence type="ECO:0000256" key="9">
    <source>
        <dbReference type="HAMAP-Rule" id="MF_00236"/>
    </source>
</evidence>
<dbReference type="InterPro" id="IPR003369">
    <property type="entry name" value="TatA/B/E"/>
</dbReference>
<dbReference type="PANTHER" id="PTHR42982:SF1">
    <property type="entry name" value="SEC-INDEPENDENT PROTEIN TRANSLOCASE PROTEIN TATA"/>
    <property type="match status" value="1"/>
</dbReference>
<evidence type="ECO:0000256" key="1">
    <source>
        <dbReference type="ARBA" id="ARBA00004162"/>
    </source>
</evidence>
<comment type="subunit">
    <text evidence="9">Forms a complex with TatC.</text>
</comment>
<keyword evidence="2 9" id="KW-0813">Transport</keyword>
<dbReference type="HAMAP" id="MF_00236">
    <property type="entry name" value="TatA_E"/>
    <property type="match status" value="1"/>
</dbReference>
<organism evidence="10 11">
    <name type="scientific">Tenacibaculum finnmarkense genomovar ulcerans</name>
    <dbReference type="NCBI Taxonomy" id="2781388"/>
    <lineage>
        <taxon>Bacteria</taxon>
        <taxon>Pseudomonadati</taxon>
        <taxon>Bacteroidota</taxon>
        <taxon>Flavobacteriia</taxon>
        <taxon>Flavobacteriales</taxon>
        <taxon>Flavobacteriaceae</taxon>
        <taxon>Tenacibaculum</taxon>
        <taxon>Tenacibaculum finnmarkense</taxon>
    </lineage>
</organism>
<evidence type="ECO:0000313" key="10">
    <source>
        <dbReference type="EMBL" id="SOU89342.1"/>
    </source>
</evidence>
<gene>
    <name evidence="9 10" type="primary">tatA</name>
    <name evidence="10" type="ORF">TNO010_310199</name>
</gene>